<dbReference type="Pfam" id="PF03938">
    <property type="entry name" value="OmpH"/>
    <property type="match status" value="1"/>
</dbReference>
<evidence type="ECO:0000256" key="3">
    <source>
        <dbReference type="SAM" id="SignalP"/>
    </source>
</evidence>
<protein>
    <submittedName>
        <fullName evidence="4">Molecular chaperone Skp</fullName>
    </submittedName>
</protein>
<proteinExistence type="inferred from homology"/>
<dbReference type="PIRSF" id="PIRSF002094">
    <property type="entry name" value="OMP26_Skp"/>
    <property type="match status" value="1"/>
</dbReference>
<dbReference type="Gene3D" id="3.30.910.20">
    <property type="entry name" value="Skp domain"/>
    <property type="match status" value="1"/>
</dbReference>
<dbReference type="RefSeq" id="WP_188696778.1">
    <property type="nucleotide sequence ID" value="NZ_BMLS01000005.1"/>
</dbReference>
<dbReference type="EMBL" id="BMLS01000005">
    <property type="protein sequence ID" value="GGO72105.1"/>
    <property type="molecule type" value="Genomic_DNA"/>
</dbReference>
<reference evidence="4" key="1">
    <citation type="journal article" date="2014" name="Int. J. Syst. Evol. Microbiol.">
        <title>Complete genome sequence of Corynebacterium casei LMG S-19264T (=DSM 44701T), isolated from a smear-ripened cheese.</title>
        <authorList>
            <consortium name="US DOE Joint Genome Institute (JGI-PGF)"/>
            <person name="Walter F."/>
            <person name="Albersmeier A."/>
            <person name="Kalinowski J."/>
            <person name="Ruckert C."/>
        </authorList>
    </citation>
    <scope>NUCLEOTIDE SEQUENCE</scope>
    <source>
        <strain evidence="4">CGMCC 1.7086</strain>
    </source>
</reference>
<keyword evidence="1 3" id="KW-0732">Signal</keyword>
<sequence length="172" mass="19501">MKTLNKSVLTAAILATSMMSAAAMAAQKVGFVNVQGVFQSLPQAAQIQESIRTEFKDQFEEVARLEKDIKYYLEKQQRDAATMSDKEKKELESKLISLRDDYQAKVQPLQQNAQRRQMEERNKILGLIKQSIDSIAAKEKYDLVLNAEAVLYTADDKNDLSQQVIDQVSKIK</sequence>
<dbReference type="PANTHER" id="PTHR35089:SF1">
    <property type="entry name" value="CHAPERONE PROTEIN SKP"/>
    <property type="match status" value="1"/>
</dbReference>
<dbReference type="GO" id="GO:0051082">
    <property type="term" value="F:unfolded protein binding"/>
    <property type="evidence" value="ECO:0007669"/>
    <property type="project" value="InterPro"/>
</dbReference>
<feature type="signal peptide" evidence="3">
    <location>
        <begin position="1"/>
        <end position="25"/>
    </location>
</feature>
<dbReference type="AlphaFoldDB" id="A0A917Z2G7"/>
<evidence type="ECO:0000313" key="4">
    <source>
        <dbReference type="EMBL" id="GGO72105.1"/>
    </source>
</evidence>
<dbReference type="InterPro" id="IPR024930">
    <property type="entry name" value="Skp_dom_sf"/>
</dbReference>
<dbReference type="GO" id="GO:0005829">
    <property type="term" value="C:cytosol"/>
    <property type="evidence" value="ECO:0007669"/>
    <property type="project" value="TreeGrafter"/>
</dbReference>
<organism evidence="4 5">
    <name type="scientific">Bowmanella pacifica</name>
    <dbReference type="NCBI Taxonomy" id="502051"/>
    <lineage>
        <taxon>Bacteria</taxon>
        <taxon>Pseudomonadati</taxon>
        <taxon>Pseudomonadota</taxon>
        <taxon>Gammaproteobacteria</taxon>
        <taxon>Alteromonadales</taxon>
        <taxon>Alteromonadaceae</taxon>
        <taxon>Bowmanella</taxon>
    </lineage>
</organism>
<dbReference type="SUPFAM" id="SSF111384">
    <property type="entry name" value="OmpH-like"/>
    <property type="match status" value="1"/>
</dbReference>
<accession>A0A917Z2G7</accession>
<gene>
    <name evidence="4" type="primary">skp</name>
    <name evidence="4" type="ORF">GCM10010982_29440</name>
</gene>
<keyword evidence="5" id="KW-1185">Reference proteome</keyword>
<dbReference type="Proteomes" id="UP000606935">
    <property type="component" value="Unassembled WGS sequence"/>
</dbReference>
<evidence type="ECO:0000256" key="1">
    <source>
        <dbReference type="ARBA" id="ARBA00022729"/>
    </source>
</evidence>
<comment type="caution">
    <text evidence="4">The sequence shown here is derived from an EMBL/GenBank/DDBJ whole genome shotgun (WGS) entry which is preliminary data.</text>
</comment>
<dbReference type="GO" id="GO:0050821">
    <property type="term" value="P:protein stabilization"/>
    <property type="evidence" value="ECO:0007669"/>
    <property type="project" value="TreeGrafter"/>
</dbReference>
<evidence type="ECO:0000256" key="2">
    <source>
        <dbReference type="PIRNR" id="PIRNR002094"/>
    </source>
</evidence>
<dbReference type="PANTHER" id="PTHR35089">
    <property type="entry name" value="CHAPERONE PROTEIN SKP"/>
    <property type="match status" value="1"/>
</dbReference>
<feature type="chain" id="PRO_5036873049" evidence="3">
    <location>
        <begin position="26"/>
        <end position="172"/>
    </location>
</feature>
<comment type="similarity">
    <text evidence="2">Belongs to the skp family.</text>
</comment>
<name>A0A917Z2G7_9ALTE</name>
<dbReference type="InterPro" id="IPR005632">
    <property type="entry name" value="Chaperone_Skp"/>
</dbReference>
<reference evidence="4" key="2">
    <citation type="submission" date="2020-09" db="EMBL/GenBank/DDBJ databases">
        <authorList>
            <person name="Sun Q."/>
            <person name="Zhou Y."/>
        </authorList>
    </citation>
    <scope>NUCLEOTIDE SEQUENCE</scope>
    <source>
        <strain evidence="4">CGMCC 1.7086</strain>
    </source>
</reference>
<dbReference type="SMART" id="SM00935">
    <property type="entry name" value="OmpH"/>
    <property type="match status" value="1"/>
</dbReference>
<evidence type="ECO:0000313" key="5">
    <source>
        <dbReference type="Proteomes" id="UP000606935"/>
    </source>
</evidence>